<dbReference type="Pfam" id="PF20431">
    <property type="entry name" value="E_motif"/>
    <property type="match status" value="1"/>
</dbReference>
<name>A0A5K0XKD1_9MAGN</name>
<accession>A0A5K0XKD1</accession>
<dbReference type="PROSITE" id="PS51375">
    <property type="entry name" value="PPR"/>
    <property type="match status" value="7"/>
</dbReference>
<evidence type="ECO:0000256" key="1">
    <source>
        <dbReference type="ARBA" id="ARBA00006643"/>
    </source>
</evidence>
<feature type="repeat" description="PPR" evidence="3">
    <location>
        <begin position="236"/>
        <end position="270"/>
    </location>
</feature>
<dbReference type="NCBIfam" id="TIGR00756">
    <property type="entry name" value="PPR"/>
    <property type="match status" value="11"/>
</dbReference>
<dbReference type="FunFam" id="1.25.40.10:FF:000125">
    <property type="entry name" value="Pentatricopeptide repeat-containing protein"/>
    <property type="match status" value="3"/>
</dbReference>
<feature type="repeat" description="PPR" evidence="3">
    <location>
        <begin position="81"/>
        <end position="111"/>
    </location>
</feature>
<feature type="repeat" description="PPR" evidence="3">
    <location>
        <begin position="174"/>
        <end position="208"/>
    </location>
</feature>
<dbReference type="GO" id="GO:0003723">
    <property type="term" value="F:RNA binding"/>
    <property type="evidence" value="ECO:0007669"/>
    <property type="project" value="InterPro"/>
</dbReference>
<reference evidence="4" key="1">
    <citation type="submission" date="2019-09" db="EMBL/GenBank/DDBJ databases">
        <authorList>
            <person name="Zhang L."/>
        </authorList>
    </citation>
    <scope>NUCLEOTIDE SEQUENCE</scope>
</reference>
<comment type="similarity">
    <text evidence="1">Belongs to the PPR family. PCMP-H subfamily.</text>
</comment>
<evidence type="ECO:0000256" key="3">
    <source>
        <dbReference type="PROSITE-ProRule" id="PRU00708"/>
    </source>
</evidence>
<dbReference type="Pfam" id="PF01535">
    <property type="entry name" value="PPR"/>
    <property type="match status" value="8"/>
</dbReference>
<protein>
    <submittedName>
        <fullName evidence="4">Uncharacterized protein</fullName>
    </submittedName>
</protein>
<feature type="repeat" description="PPR" evidence="3">
    <location>
        <begin position="399"/>
        <end position="433"/>
    </location>
</feature>
<feature type="repeat" description="PPR" evidence="3">
    <location>
        <begin position="112"/>
        <end position="146"/>
    </location>
</feature>
<gene>
    <name evidence="4" type="ORF">NYM_LOCUS6624</name>
</gene>
<dbReference type="GO" id="GO:0099402">
    <property type="term" value="P:plant organ development"/>
    <property type="evidence" value="ECO:0007669"/>
    <property type="project" value="UniProtKB-ARBA"/>
</dbReference>
<organism evidence="4">
    <name type="scientific">Nymphaea colorata</name>
    <name type="common">pocket water lily</name>
    <dbReference type="NCBI Taxonomy" id="210225"/>
    <lineage>
        <taxon>Eukaryota</taxon>
        <taxon>Viridiplantae</taxon>
        <taxon>Streptophyta</taxon>
        <taxon>Embryophyta</taxon>
        <taxon>Tracheophyta</taxon>
        <taxon>Spermatophyta</taxon>
        <taxon>Magnoliopsida</taxon>
        <taxon>Nymphaeales</taxon>
        <taxon>Nymphaeaceae</taxon>
        <taxon>Nymphaea</taxon>
    </lineage>
</organism>
<dbReference type="EMBL" id="LR721776">
    <property type="protein sequence ID" value="VVV65845.1"/>
    <property type="molecule type" value="Genomic_DNA"/>
</dbReference>
<dbReference type="InterPro" id="IPR046848">
    <property type="entry name" value="E_motif"/>
</dbReference>
<dbReference type="FunFam" id="1.25.40.10:FF:000158">
    <property type="entry name" value="pentatricopeptide repeat-containing protein At2g33680"/>
    <property type="match status" value="1"/>
</dbReference>
<dbReference type="Pfam" id="PF13041">
    <property type="entry name" value="PPR_2"/>
    <property type="match status" value="2"/>
</dbReference>
<evidence type="ECO:0000313" key="4">
    <source>
        <dbReference type="EMBL" id="VVV65845.1"/>
    </source>
</evidence>
<dbReference type="InterPro" id="IPR011990">
    <property type="entry name" value="TPR-like_helical_dom_sf"/>
</dbReference>
<dbReference type="PANTHER" id="PTHR47926">
    <property type="entry name" value="PENTATRICOPEPTIDE REPEAT-CONTAINING PROTEIN"/>
    <property type="match status" value="1"/>
</dbReference>
<sequence>MAVASLGVAALAVRTSKVKWVVGVTLSGFCCYSQGKPIFHAQSDRSVNGNISRANYMITKLSREGRIAEARRMFDGMRERDIVSWTAIISGYVKCGLVMEARRLFDRAGTKNVVTWTAMLAGYVRAERISEAEKLFREMPERNTVSWNTMIAGYAQNGEIDRACDLFYEMPVKNVVSWNTMISSLAQHGRIEEALELFRKMPSRDVISWTSMVAGLAQNGRIDDARRLFVQMPERNVVSWNSMLAGYVQNSRLKEAEMLFIEMPERDVATWNNMITGYIQSGNLEMARRLFDETPDRNVVTWTAMIMGYSENGHNEEAIKMFSMMQRAGISANQGTFVSVLGACSSLAGLNEGKQIHQIVCKTRYFSNSFVDTALMSMYSKCGEIETARLIFDRAVQKDVVYWNGMIAAYAYHGHGNEAIQIFHQMVDCGFDPNDVTFVGVLSACSHAGMIDEGLKLFHTMIRNKSIKAREDHYACMVDLCGRAGKLKEAVAFIKNLNIKPSACIWGALLAACTVHGDQRIGEYAAKKLLEVEPDNAGTYLLLSNIYAGSGKWKEASTVRLKLKNKGLKKQPGCSWIEVQNRVHVFISRDKSHSQANQIYDLLQIVHRQMKRIGYMPCNNLVSLFNLME</sequence>
<dbReference type="FunFam" id="1.25.40.10:FF:000333">
    <property type="entry name" value="Pentatricopeptide repeat-containing protein"/>
    <property type="match status" value="1"/>
</dbReference>
<dbReference type="OrthoDB" id="185373at2759"/>
<dbReference type="SUPFAM" id="SSF48452">
    <property type="entry name" value="TPR-like"/>
    <property type="match status" value="2"/>
</dbReference>
<dbReference type="Gramene" id="NC11G0121300.1">
    <property type="protein sequence ID" value="NC11G0121300.1:cds"/>
    <property type="gene ID" value="NC11G0121300"/>
</dbReference>
<feature type="repeat" description="PPR" evidence="3">
    <location>
        <begin position="298"/>
        <end position="332"/>
    </location>
</feature>
<feature type="repeat" description="PPR" evidence="3">
    <location>
        <begin position="434"/>
        <end position="468"/>
    </location>
</feature>
<proteinExistence type="inferred from homology"/>
<dbReference type="OMA" id="KCGMIRE"/>
<dbReference type="Gene3D" id="1.25.40.10">
    <property type="entry name" value="Tetratricopeptide repeat domain"/>
    <property type="match status" value="5"/>
</dbReference>
<evidence type="ECO:0000256" key="2">
    <source>
        <dbReference type="ARBA" id="ARBA00022737"/>
    </source>
</evidence>
<dbReference type="InterPro" id="IPR002885">
    <property type="entry name" value="PPR_rpt"/>
</dbReference>
<dbReference type="GO" id="GO:0009451">
    <property type="term" value="P:RNA modification"/>
    <property type="evidence" value="ECO:0007669"/>
    <property type="project" value="InterPro"/>
</dbReference>
<dbReference type="AlphaFoldDB" id="A0A5K0XKD1"/>
<keyword evidence="2" id="KW-0677">Repeat</keyword>
<dbReference type="InterPro" id="IPR046960">
    <property type="entry name" value="PPR_At4g14850-like_plant"/>
</dbReference>
<dbReference type="PANTHER" id="PTHR47926:SF373">
    <property type="entry name" value="TETRATRICOPEPTIDE-LIKE HELICAL DOMAIN SUPERFAMILY, DYW DOMAIN-CONTAINING PROTEIN"/>
    <property type="match status" value="1"/>
</dbReference>